<proteinExistence type="predicted"/>
<evidence type="ECO:0000313" key="9">
    <source>
        <dbReference type="Proteomes" id="UP000006437"/>
    </source>
</evidence>
<dbReference type="SUPFAM" id="SSF47413">
    <property type="entry name" value="lambda repressor-like DNA-binding domains"/>
    <property type="match status" value="1"/>
</dbReference>
<dbReference type="InterPro" id="IPR001387">
    <property type="entry name" value="Cro/C1-type_HTH"/>
</dbReference>
<dbReference type="PROSITE" id="PS50932">
    <property type="entry name" value="HTH_LACI_2"/>
    <property type="match status" value="1"/>
</dbReference>
<evidence type="ECO:0000259" key="4">
    <source>
        <dbReference type="PROSITE" id="PS50932"/>
    </source>
</evidence>
<dbReference type="Gene3D" id="1.10.260.40">
    <property type="entry name" value="lambda repressor-like DNA-binding domains"/>
    <property type="match status" value="1"/>
</dbReference>
<reference evidence="7 8" key="2">
    <citation type="submission" date="2011-08" db="EMBL/GenBank/DDBJ databases">
        <title>The Genome Sequence of Eubacteriaceae bacterium CM5.</title>
        <authorList>
            <consortium name="The Broad Institute Genome Sequencing Platform"/>
            <person name="Earl A."/>
            <person name="Ward D."/>
            <person name="Feldgarden M."/>
            <person name="Gevers D."/>
            <person name="Sizova M."/>
            <person name="Hazen A."/>
            <person name="Epstein S."/>
            <person name="Young S.K."/>
            <person name="Zeng Q."/>
            <person name="Gargeya S."/>
            <person name="Fitzgerald M."/>
            <person name="Haas B."/>
            <person name="Abouelleil A."/>
            <person name="Alvarado L."/>
            <person name="Arachchi H.M."/>
            <person name="Berlin A."/>
            <person name="Brown A."/>
            <person name="Chapman S.B."/>
            <person name="Chen Z."/>
            <person name="Dunbar C."/>
            <person name="Freedman E."/>
            <person name="Gearin G."/>
            <person name="Gellesch M."/>
            <person name="Goldberg J."/>
            <person name="Griggs A."/>
            <person name="Gujja S."/>
            <person name="Heiman D."/>
            <person name="Howarth C."/>
            <person name="Larson L."/>
            <person name="Lui A."/>
            <person name="MacDonald P.J.P."/>
            <person name="Montmayeur A."/>
            <person name="Murphy C."/>
            <person name="Neiman D."/>
            <person name="Pearson M."/>
            <person name="Priest M."/>
            <person name="Roberts A."/>
            <person name="Saif S."/>
            <person name="Shea T."/>
            <person name="Shenoy N."/>
            <person name="Sisk P."/>
            <person name="Stolte C."/>
            <person name="Sykes S."/>
            <person name="Wortman J."/>
            <person name="Nusbaum C."/>
            <person name="Birren B."/>
        </authorList>
    </citation>
    <scope>NUCLEOTIDE SEQUENCE [LARGE SCALE GENOMIC DNA]</scope>
    <source>
        <strain evidence="7 8">CM5</strain>
    </source>
</reference>
<dbReference type="InterPro" id="IPR000843">
    <property type="entry name" value="HTH_LacI"/>
</dbReference>
<dbReference type="InterPro" id="IPR046335">
    <property type="entry name" value="LacI/GalR-like_sensor"/>
</dbReference>
<dbReference type="InterPro" id="IPR010982">
    <property type="entry name" value="Lambda_DNA-bd_dom_sf"/>
</dbReference>
<dbReference type="RefSeq" id="WP_009525892.1">
    <property type="nucleotide sequence ID" value="NZ_JBQMYE010000181.1"/>
</dbReference>
<evidence type="ECO:0000313" key="6">
    <source>
        <dbReference type="EMBL" id="EHL15692.1"/>
    </source>
</evidence>
<reference evidence="6 9" key="1">
    <citation type="submission" date="2011-08" db="EMBL/GenBank/DDBJ databases">
        <title>The Genome Sequence of Eubacteriaceae bacterium ACC19a.</title>
        <authorList>
            <consortium name="The Broad Institute Genome Sequencing Platform"/>
            <person name="Earl A."/>
            <person name="Ward D."/>
            <person name="Feldgarden M."/>
            <person name="Gevers D."/>
            <person name="Sizova M."/>
            <person name="Hazen A."/>
            <person name="Epstein S."/>
            <person name="Young S.K."/>
            <person name="Zeng Q."/>
            <person name="Gargeya S."/>
            <person name="Fitzgerald M."/>
            <person name="Haas B."/>
            <person name="Abouelleil A."/>
            <person name="Alvarado L."/>
            <person name="Arachchi H.M."/>
            <person name="Berlin A."/>
            <person name="Brown A."/>
            <person name="Chapman S.B."/>
            <person name="Chen Z."/>
            <person name="Dunbar C."/>
            <person name="Freedman E."/>
            <person name="Gearin G."/>
            <person name="Gellesch M."/>
            <person name="Goldberg J."/>
            <person name="Griggs A."/>
            <person name="Gujja S."/>
            <person name="Heiman D."/>
            <person name="Howarth C."/>
            <person name="Larson L."/>
            <person name="Lui A."/>
            <person name="MacDonald P.J.P."/>
            <person name="Montmayeur A."/>
            <person name="Murphy C."/>
            <person name="Neiman D."/>
            <person name="Pearson M."/>
            <person name="Priest M."/>
            <person name="Roberts A."/>
            <person name="Saif S."/>
            <person name="Shea T."/>
            <person name="Shenoy N."/>
            <person name="Sisk P."/>
            <person name="Stolte C."/>
            <person name="Sykes S."/>
            <person name="Wortman J."/>
            <person name="Nusbaum C."/>
            <person name="Birren B."/>
        </authorList>
    </citation>
    <scope>NUCLEOTIDE SEQUENCE [LARGE SCALE GENOMIC DNA]</scope>
    <source>
        <strain evidence="6 9">ACC19a</strain>
    </source>
</reference>
<comment type="caution">
    <text evidence="6">The sequence shown here is derived from an EMBL/GenBank/DDBJ whole genome shotgun (WGS) entry which is preliminary data.</text>
</comment>
<dbReference type="PANTHER" id="PTHR30146:SF154">
    <property type="entry name" value="TRANSCRIPTION REGULATOR, MEMBER OF GALR FAMILY"/>
    <property type="match status" value="1"/>
</dbReference>
<dbReference type="Pfam" id="PF00356">
    <property type="entry name" value="LacI"/>
    <property type="match status" value="1"/>
</dbReference>
<dbReference type="AlphaFoldDB" id="G9WZR2"/>
<evidence type="ECO:0000313" key="8">
    <source>
        <dbReference type="Proteomes" id="UP000003379"/>
    </source>
</evidence>
<dbReference type="EMBL" id="AFZE01000009">
    <property type="protein sequence ID" value="EHL15692.1"/>
    <property type="molecule type" value="Genomic_DNA"/>
</dbReference>
<evidence type="ECO:0000256" key="2">
    <source>
        <dbReference type="ARBA" id="ARBA00023125"/>
    </source>
</evidence>
<accession>G9XC92</accession>
<dbReference type="CDD" id="cd01392">
    <property type="entry name" value="HTH_LacI"/>
    <property type="match status" value="1"/>
</dbReference>
<dbReference type="PATRIC" id="fig|796937.3.peg.857"/>
<evidence type="ECO:0000256" key="3">
    <source>
        <dbReference type="ARBA" id="ARBA00023163"/>
    </source>
</evidence>
<dbReference type="GO" id="GO:0003700">
    <property type="term" value="F:DNA-binding transcription factor activity"/>
    <property type="evidence" value="ECO:0007669"/>
    <property type="project" value="TreeGrafter"/>
</dbReference>
<sequence>MANINDISKLAGVSKSTVSRYLNNGSISKNTAKKIKKVVDELNYIPNTFARSLKAANSNSIATIIPNFIGFSKNISLNAIDAFLKTKSYKLFISNSNDNMKEEIKLIYSIANQKVDGIILFASQVTDEHYKAINDVKVPFIVIGQELDGIHCIVHNDYKAGKLIGEYILNSGHKNISYFGVGDYDKSIKSRYLGLMSVLKKDKTIKVNYHTVGFDVYSAYNMLINTYKKNKSTYYVAATDNIAFGIIKGLKKLNLDIPKDVSVSGFGDYDMSMIFNPALTTISFPYSDIGTMSAKMLLDMINGIDIPKKMVLDCELKIRNSTRRLCT</sequence>
<keyword evidence="1" id="KW-0805">Transcription regulation</keyword>
<keyword evidence="3" id="KW-0804">Transcription</keyword>
<dbReference type="Gene3D" id="3.40.50.2300">
    <property type="match status" value="2"/>
</dbReference>
<dbReference type="BioCyc" id="EBAC796937-HMP:GMGH-1671-MONOMER"/>
<feature type="domain" description="HTH cro/C1-type" evidence="5">
    <location>
        <begin position="6"/>
        <end position="45"/>
    </location>
</feature>
<dbReference type="HOGENOM" id="CLU_037628_6_0_9"/>
<dbReference type="PANTHER" id="PTHR30146">
    <property type="entry name" value="LACI-RELATED TRANSCRIPTIONAL REPRESSOR"/>
    <property type="match status" value="1"/>
</dbReference>
<name>G9WZR2_9FIRM</name>
<dbReference type="STRING" id="796937.HMPREF9630_00705"/>
<dbReference type="SMART" id="SM00354">
    <property type="entry name" value="HTH_LACI"/>
    <property type="match status" value="1"/>
</dbReference>
<feature type="domain" description="HTH lacI-type" evidence="4">
    <location>
        <begin position="2"/>
        <end position="55"/>
    </location>
</feature>
<dbReference type="EMBL" id="AFZG01000020">
    <property type="protein sequence ID" value="EHL19389.1"/>
    <property type="molecule type" value="Genomic_DNA"/>
</dbReference>
<dbReference type="SUPFAM" id="SSF53822">
    <property type="entry name" value="Periplasmic binding protein-like I"/>
    <property type="match status" value="1"/>
</dbReference>
<keyword evidence="2" id="KW-0238">DNA-binding</keyword>
<gene>
    <name evidence="7" type="ORF">HMPREF9628_01469</name>
    <name evidence="6" type="ORF">HMPREF9629_01663</name>
</gene>
<dbReference type="Proteomes" id="UP000003379">
    <property type="component" value="Unassembled WGS sequence"/>
</dbReference>
<evidence type="ECO:0000259" key="5">
    <source>
        <dbReference type="PROSITE" id="PS50943"/>
    </source>
</evidence>
<dbReference type="GO" id="GO:0000976">
    <property type="term" value="F:transcription cis-regulatory region binding"/>
    <property type="evidence" value="ECO:0007669"/>
    <property type="project" value="TreeGrafter"/>
</dbReference>
<dbReference type="CDD" id="cd01542">
    <property type="entry name" value="PBP1_TreR-like"/>
    <property type="match status" value="1"/>
</dbReference>
<dbReference type="InterPro" id="IPR028082">
    <property type="entry name" value="Peripla_BP_I"/>
</dbReference>
<dbReference type="Pfam" id="PF13377">
    <property type="entry name" value="Peripla_BP_3"/>
    <property type="match status" value="1"/>
</dbReference>
<organism evidence="6 9">
    <name type="scientific">Peptoanaerobacter stomatis</name>
    <dbReference type="NCBI Taxonomy" id="796937"/>
    <lineage>
        <taxon>Bacteria</taxon>
        <taxon>Bacillati</taxon>
        <taxon>Bacillota</taxon>
        <taxon>Clostridia</taxon>
        <taxon>Peptostreptococcales</taxon>
        <taxon>Filifactoraceae</taxon>
        <taxon>Peptoanaerobacter</taxon>
    </lineage>
</organism>
<protein>
    <submittedName>
        <fullName evidence="6">Uncharacterized protein</fullName>
    </submittedName>
</protein>
<evidence type="ECO:0000256" key="1">
    <source>
        <dbReference type="ARBA" id="ARBA00023015"/>
    </source>
</evidence>
<accession>G9WZR2</accession>
<evidence type="ECO:0000313" key="7">
    <source>
        <dbReference type="EMBL" id="EHL19389.1"/>
    </source>
</evidence>
<dbReference type="Proteomes" id="UP000006437">
    <property type="component" value="Unassembled WGS sequence"/>
</dbReference>
<dbReference type="PROSITE" id="PS50943">
    <property type="entry name" value="HTH_CROC1"/>
    <property type="match status" value="1"/>
</dbReference>